<dbReference type="AlphaFoldDB" id="X0YWA5"/>
<evidence type="ECO:0000313" key="1">
    <source>
        <dbReference type="EMBL" id="GAG40881.1"/>
    </source>
</evidence>
<organism evidence="1">
    <name type="scientific">marine sediment metagenome</name>
    <dbReference type="NCBI Taxonomy" id="412755"/>
    <lineage>
        <taxon>unclassified sequences</taxon>
        <taxon>metagenomes</taxon>
        <taxon>ecological metagenomes</taxon>
    </lineage>
</organism>
<accession>X0YWA5</accession>
<name>X0YWA5_9ZZZZ</name>
<comment type="caution">
    <text evidence="1">The sequence shown here is derived from an EMBL/GenBank/DDBJ whole genome shotgun (WGS) entry which is preliminary data.</text>
</comment>
<proteinExistence type="predicted"/>
<sequence length="139" mass="15062">LNKDYSIRCDGGVVLPISERYTFGGNENYIEDIENSTLSDGITGLQQDISEVNTNVLAVSASLVDVSNDIKRLLGLVHENIFIDNPVYSSDGDLTSARLRIYSNPASVGTTNDVIGTYQITAPTSAPGQFTSWKQVRTS</sequence>
<protein>
    <submittedName>
        <fullName evidence="1">Uncharacterized protein</fullName>
    </submittedName>
</protein>
<reference evidence="1" key="1">
    <citation type="journal article" date="2014" name="Front. Microbiol.">
        <title>High frequency of phylogenetically diverse reductive dehalogenase-homologous genes in deep subseafloor sedimentary metagenomes.</title>
        <authorList>
            <person name="Kawai M."/>
            <person name="Futagami T."/>
            <person name="Toyoda A."/>
            <person name="Takaki Y."/>
            <person name="Nishi S."/>
            <person name="Hori S."/>
            <person name="Arai W."/>
            <person name="Tsubouchi T."/>
            <person name="Morono Y."/>
            <person name="Uchiyama I."/>
            <person name="Ito T."/>
            <person name="Fujiyama A."/>
            <person name="Inagaki F."/>
            <person name="Takami H."/>
        </authorList>
    </citation>
    <scope>NUCLEOTIDE SEQUENCE</scope>
    <source>
        <strain evidence="1">Expedition CK06-06</strain>
    </source>
</reference>
<feature type="non-terminal residue" evidence="1">
    <location>
        <position position="1"/>
    </location>
</feature>
<dbReference type="EMBL" id="BARS01040960">
    <property type="protein sequence ID" value="GAG40881.1"/>
    <property type="molecule type" value="Genomic_DNA"/>
</dbReference>
<gene>
    <name evidence="1" type="ORF">S01H1_62371</name>
</gene>